<keyword evidence="5" id="KW-0449">Lipoprotein</keyword>
<dbReference type="GO" id="GO:0098552">
    <property type="term" value="C:side of membrane"/>
    <property type="evidence" value="ECO:0007669"/>
    <property type="project" value="UniProtKB-KW"/>
</dbReference>
<dbReference type="InterPro" id="IPR031424">
    <property type="entry name" value="QVR-like"/>
</dbReference>
<dbReference type="GO" id="GO:0030431">
    <property type="term" value="P:sleep"/>
    <property type="evidence" value="ECO:0007669"/>
    <property type="project" value="InterPro"/>
</dbReference>
<evidence type="ECO:0000256" key="1">
    <source>
        <dbReference type="ARBA" id="ARBA00004589"/>
    </source>
</evidence>
<dbReference type="AlphaFoldDB" id="A0A226CXF1"/>
<keyword evidence="2" id="KW-0336">GPI-anchor</keyword>
<dbReference type="PANTHER" id="PTHR33562:SF22">
    <property type="entry name" value="PROTEIN QUIVER"/>
    <property type="match status" value="1"/>
</dbReference>
<organism evidence="7 8">
    <name type="scientific">Folsomia candida</name>
    <name type="common">Springtail</name>
    <dbReference type="NCBI Taxonomy" id="158441"/>
    <lineage>
        <taxon>Eukaryota</taxon>
        <taxon>Metazoa</taxon>
        <taxon>Ecdysozoa</taxon>
        <taxon>Arthropoda</taxon>
        <taxon>Hexapoda</taxon>
        <taxon>Collembola</taxon>
        <taxon>Entomobryomorpha</taxon>
        <taxon>Isotomoidea</taxon>
        <taxon>Isotomidae</taxon>
        <taxon>Proisotominae</taxon>
        <taxon>Folsomia</taxon>
    </lineage>
</organism>
<gene>
    <name evidence="7" type="ORF">Fcan01_28524</name>
</gene>
<dbReference type="OMA" id="WCGKLVE"/>
<dbReference type="PANTHER" id="PTHR33562">
    <property type="entry name" value="ATILLA, ISOFORM B-RELATED-RELATED"/>
    <property type="match status" value="1"/>
</dbReference>
<sequence length="153" mass="16736">MSLSAVATLIVLLFYLAKCDGRLSTRCYVCRSRGEMGDCKDPFNFNDTSIKELPGLPVSVTPCPSGWCRKQTEGIRGPADEYGSATDRSCLSQAPNDGEERCAEVNIRNKVSRLCLCRGDLCNKASPSQHYGSILLIAFLTTVFLPMSNYSGH</sequence>
<dbReference type="Proteomes" id="UP000198287">
    <property type="component" value="Unassembled WGS sequence"/>
</dbReference>
<protein>
    <submittedName>
        <fullName evidence="7">Uncharacterized protein</fullName>
    </submittedName>
</protein>
<proteinExistence type="predicted"/>
<keyword evidence="4" id="KW-0325">Glycoprotein</keyword>
<dbReference type="EMBL" id="LNIX01000077">
    <property type="protein sequence ID" value="OXA36716.1"/>
    <property type="molecule type" value="Genomic_DNA"/>
</dbReference>
<feature type="chain" id="PRO_5021297684" evidence="6">
    <location>
        <begin position="22"/>
        <end position="153"/>
    </location>
</feature>
<dbReference type="OrthoDB" id="9988013at2759"/>
<keyword evidence="8" id="KW-1185">Reference proteome</keyword>
<dbReference type="CDD" id="cd23589">
    <property type="entry name" value="TFP_LU_ECD_Rtv"/>
    <property type="match status" value="1"/>
</dbReference>
<evidence type="ECO:0000256" key="5">
    <source>
        <dbReference type="ARBA" id="ARBA00023288"/>
    </source>
</evidence>
<evidence type="ECO:0000256" key="4">
    <source>
        <dbReference type="ARBA" id="ARBA00023180"/>
    </source>
</evidence>
<name>A0A226CXF1_FOLCA</name>
<evidence type="ECO:0000256" key="2">
    <source>
        <dbReference type="ARBA" id="ARBA00022622"/>
    </source>
</evidence>
<evidence type="ECO:0000256" key="3">
    <source>
        <dbReference type="ARBA" id="ARBA00022729"/>
    </source>
</evidence>
<reference evidence="7 8" key="1">
    <citation type="submission" date="2015-12" db="EMBL/GenBank/DDBJ databases">
        <title>The genome of Folsomia candida.</title>
        <authorList>
            <person name="Faddeeva A."/>
            <person name="Derks M.F."/>
            <person name="Anvar Y."/>
            <person name="Smit S."/>
            <person name="Van Straalen N."/>
            <person name="Roelofs D."/>
        </authorList>
    </citation>
    <scope>NUCLEOTIDE SEQUENCE [LARGE SCALE GENOMIC DNA]</scope>
    <source>
        <strain evidence="7 8">VU population</strain>
        <tissue evidence="7">Whole body</tissue>
    </source>
</reference>
<evidence type="ECO:0000313" key="8">
    <source>
        <dbReference type="Proteomes" id="UP000198287"/>
    </source>
</evidence>
<evidence type="ECO:0000313" key="7">
    <source>
        <dbReference type="EMBL" id="OXA36716.1"/>
    </source>
</evidence>
<keyword evidence="3 6" id="KW-0732">Signal</keyword>
<accession>A0A226CXF1</accession>
<dbReference type="Pfam" id="PF17064">
    <property type="entry name" value="QVR"/>
    <property type="match status" value="1"/>
</dbReference>
<evidence type="ECO:0000256" key="6">
    <source>
        <dbReference type="SAM" id="SignalP"/>
    </source>
</evidence>
<comment type="subcellular location">
    <subcellularLocation>
        <location evidence="1">Membrane</location>
        <topology evidence="1">Lipid-anchor</topology>
        <topology evidence="1">GPI-anchor</topology>
    </subcellularLocation>
</comment>
<feature type="signal peptide" evidence="6">
    <location>
        <begin position="1"/>
        <end position="21"/>
    </location>
</feature>
<dbReference type="GO" id="GO:0032222">
    <property type="term" value="P:regulation of synaptic transmission, cholinergic"/>
    <property type="evidence" value="ECO:0007669"/>
    <property type="project" value="InterPro"/>
</dbReference>
<keyword evidence="2" id="KW-0472">Membrane</keyword>
<comment type="caution">
    <text evidence="7">The sequence shown here is derived from an EMBL/GenBank/DDBJ whole genome shotgun (WGS) entry which is preliminary data.</text>
</comment>
<dbReference type="InterPro" id="IPR050975">
    <property type="entry name" value="Sleep_regulator"/>
</dbReference>